<dbReference type="AlphaFoldDB" id="A0AAD7IHH9"/>
<dbReference type="Proteomes" id="UP001215280">
    <property type="component" value="Unassembled WGS sequence"/>
</dbReference>
<name>A0AAD7IHH9_9AGAR</name>
<organism evidence="1 2">
    <name type="scientific">Mycena maculata</name>
    <dbReference type="NCBI Taxonomy" id="230809"/>
    <lineage>
        <taxon>Eukaryota</taxon>
        <taxon>Fungi</taxon>
        <taxon>Dikarya</taxon>
        <taxon>Basidiomycota</taxon>
        <taxon>Agaricomycotina</taxon>
        <taxon>Agaricomycetes</taxon>
        <taxon>Agaricomycetidae</taxon>
        <taxon>Agaricales</taxon>
        <taxon>Marasmiineae</taxon>
        <taxon>Mycenaceae</taxon>
        <taxon>Mycena</taxon>
    </lineage>
</organism>
<gene>
    <name evidence="1" type="ORF">DFH07DRAFT_50917</name>
</gene>
<evidence type="ECO:0000313" key="1">
    <source>
        <dbReference type="EMBL" id="KAJ7742004.1"/>
    </source>
</evidence>
<proteinExistence type="predicted"/>
<protein>
    <submittedName>
        <fullName evidence="1">Uncharacterized protein</fullName>
    </submittedName>
</protein>
<comment type="caution">
    <text evidence="1">The sequence shown here is derived from an EMBL/GenBank/DDBJ whole genome shotgun (WGS) entry which is preliminary data.</text>
</comment>
<evidence type="ECO:0000313" key="2">
    <source>
        <dbReference type="Proteomes" id="UP001215280"/>
    </source>
</evidence>
<sequence length="209" mass="23614">MTALILDIIHLETSTQANDLFYMCKLMQLVLNVDQIRRDWIAAGNKRTLGIAAVGALYGVADRTFQNWHTWGTRFLHLCCAGTMHILVIIASLSMRTCFTKGYKNTTNDINSLAEVLREVAERRWGLLVRHLISVVHYLRGISIPVLDNYHFVRGEDDFTFNSTIDQVDKILESIQTNLMTLPPPGRSLGCESIWPLDSFEASGPMSRS</sequence>
<accession>A0AAD7IHH9</accession>
<keyword evidence="2" id="KW-1185">Reference proteome</keyword>
<dbReference type="EMBL" id="JARJLG010000120">
    <property type="protein sequence ID" value="KAJ7742004.1"/>
    <property type="molecule type" value="Genomic_DNA"/>
</dbReference>
<reference evidence="1" key="1">
    <citation type="submission" date="2023-03" db="EMBL/GenBank/DDBJ databases">
        <title>Massive genome expansion in bonnet fungi (Mycena s.s.) driven by repeated elements and novel gene families across ecological guilds.</title>
        <authorList>
            <consortium name="Lawrence Berkeley National Laboratory"/>
            <person name="Harder C.B."/>
            <person name="Miyauchi S."/>
            <person name="Viragh M."/>
            <person name="Kuo A."/>
            <person name="Thoen E."/>
            <person name="Andreopoulos B."/>
            <person name="Lu D."/>
            <person name="Skrede I."/>
            <person name="Drula E."/>
            <person name="Henrissat B."/>
            <person name="Morin E."/>
            <person name="Kohler A."/>
            <person name="Barry K."/>
            <person name="LaButti K."/>
            <person name="Morin E."/>
            <person name="Salamov A."/>
            <person name="Lipzen A."/>
            <person name="Mereny Z."/>
            <person name="Hegedus B."/>
            <person name="Baldrian P."/>
            <person name="Stursova M."/>
            <person name="Weitz H."/>
            <person name="Taylor A."/>
            <person name="Grigoriev I.V."/>
            <person name="Nagy L.G."/>
            <person name="Martin F."/>
            <person name="Kauserud H."/>
        </authorList>
    </citation>
    <scope>NUCLEOTIDE SEQUENCE</scope>
    <source>
        <strain evidence="1">CBHHK188m</strain>
    </source>
</reference>